<dbReference type="SFLD" id="SFLDS00019">
    <property type="entry name" value="Glutathione_Transferase_(cytos"/>
    <property type="match status" value="1"/>
</dbReference>
<proteinExistence type="inferred from homology"/>
<keyword evidence="2 5" id="KW-0808">Transferase</keyword>
<evidence type="ECO:0000313" key="6">
    <source>
        <dbReference type="Proteomes" id="UP000293398"/>
    </source>
</evidence>
<dbReference type="InterPro" id="IPR004045">
    <property type="entry name" value="Glutathione_S-Trfase_N"/>
</dbReference>
<dbReference type="Gene3D" id="3.40.30.10">
    <property type="entry name" value="Glutaredoxin"/>
    <property type="match status" value="1"/>
</dbReference>
<dbReference type="InterPro" id="IPR010987">
    <property type="entry name" value="Glutathione-S-Trfase_C-like"/>
</dbReference>
<dbReference type="SFLD" id="SFLDG00358">
    <property type="entry name" value="Main_(cytGST)"/>
    <property type="match status" value="1"/>
</dbReference>
<evidence type="ECO:0000259" key="4">
    <source>
        <dbReference type="PROSITE" id="PS50405"/>
    </source>
</evidence>
<reference evidence="5 6" key="1">
    <citation type="submission" date="2019-02" db="EMBL/GenBank/DDBJ databases">
        <title>Genomic Encyclopedia of Type Strains, Phase IV (KMG-IV): sequencing the most valuable type-strain genomes for metagenomic binning, comparative biology and taxonomic classification.</title>
        <authorList>
            <person name="Goeker M."/>
        </authorList>
    </citation>
    <scope>NUCLEOTIDE SEQUENCE [LARGE SCALE GENOMIC DNA]</scope>
    <source>
        <strain evidence="5 6">DSM 23814</strain>
    </source>
</reference>
<dbReference type="SFLD" id="SFLDG01150">
    <property type="entry name" value="Main.1:_Beta-like"/>
    <property type="match status" value="1"/>
</dbReference>
<dbReference type="PROSITE" id="PS50404">
    <property type="entry name" value="GST_NTER"/>
    <property type="match status" value="1"/>
</dbReference>
<dbReference type="InterPro" id="IPR036249">
    <property type="entry name" value="Thioredoxin-like_sf"/>
</dbReference>
<dbReference type="InterPro" id="IPR036282">
    <property type="entry name" value="Glutathione-S-Trfase_C_sf"/>
</dbReference>
<dbReference type="Gene3D" id="1.20.1050.10">
    <property type="match status" value="1"/>
</dbReference>
<dbReference type="PANTHER" id="PTHR44051">
    <property type="entry name" value="GLUTATHIONE S-TRANSFERASE-RELATED"/>
    <property type="match status" value="1"/>
</dbReference>
<dbReference type="PROSITE" id="PS50405">
    <property type="entry name" value="GST_CTER"/>
    <property type="match status" value="1"/>
</dbReference>
<evidence type="ECO:0000259" key="3">
    <source>
        <dbReference type="PROSITE" id="PS50404"/>
    </source>
</evidence>
<dbReference type="SUPFAM" id="SSF47616">
    <property type="entry name" value="GST C-terminal domain-like"/>
    <property type="match status" value="1"/>
</dbReference>
<keyword evidence="6" id="KW-1185">Reference proteome</keyword>
<sequence>MLRQTTTVQAFFYFHIGLAMNNQRHAALRKNKVPLQVWGRKTSSNVQALMWCIGELALAYERYDVGHKFGGTDTPAFLAMNPNGTVPVIRDADGDPIWETGAIVRYLAGCYGDEDFWPADCARRAQIDQWAEWAKLNIALNFTGPVFGKLVRTAKSQQDRPAIDAALSDLHRKMAIAEARLSRNAFVAGDAFSMADIQFGHVLYRYFDIDIVRPSLPAIKAYYEKLKCRPAYVEHVMVSYEELRVP</sequence>
<name>A0A4Q7VQX9_9BURK</name>
<dbReference type="RefSeq" id="WP_207226998.1">
    <property type="nucleotide sequence ID" value="NZ_SHKO01000001.1"/>
</dbReference>
<dbReference type="InterPro" id="IPR004046">
    <property type="entry name" value="GST_C"/>
</dbReference>
<dbReference type="Pfam" id="PF13409">
    <property type="entry name" value="GST_N_2"/>
    <property type="match status" value="1"/>
</dbReference>
<evidence type="ECO:0000313" key="5">
    <source>
        <dbReference type="EMBL" id="RZT98883.1"/>
    </source>
</evidence>
<evidence type="ECO:0000256" key="2">
    <source>
        <dbReference type="ARBA" id="ARBA00022679"/>
    </source>
</evidence>
<accession>A0A4Q7VQX9</accession>
<dbReference type="CDD" id="cd03047">
    <property type="entry name" value="GST_N_2"/>
    <property type="match status" value="1"/>
</dbReference>
<dbReference type="SUPFAM" id="SSF52833">
    <property type="entry name" value="Thioredoxin-like"/>
    <property type="match status" value="1"/>
</dbReference>
<protein>
    <submittedName>
        <fullName evidence="5">Glutathione S-transferase</fullName>
    </submittedName>
</protein>
<dbReference type="Pfam" id="PF00043">
    <property type="entry name" value="GST_C"/>
    <property type="match status" value="1"/>
</dbReference>
<dbReference type="GO" id="GO:0016740">
    <property type="term" value="F:transferase activity"/>
    <property type="evidence" value="ECO:0007669"/>
    <property type="project" value="UniProtKB-KW"/>
</dbReference>
<feature type="domain" description="GST N-terminal" evidence="3">
    <location>
        <begin position="33"/>
        <end position="115"/>
    </location>
</feature>
<dbReference type="EMBL" id="SHKO01000001">
    <property type="protein sequence ID" value="RZT98883.1"/>
    <property type="molecule type" value="Genomic_DNA"/>
</dbReference>
<gene>
    <name evidence="5" type="ORF">EV681_0663</name>
</gene>
<dbReference type="Proteomes" id="UP000293398">
    <property type="component" value="Unassembled WGS sequence"/>
</dbReference>
<dbReference type="FunFam" id="3.40.30.10:FF:000039">
    <property type="entry name" value="Glutathione S-transferase domain"/>
    <property type="match status" value="1"/>
</dbReference>
<evidence type="ECO:0000256" key="1">
    <source>
        <dbReference type="ARBA" id="ARBA00007409"/>
    </source>
</evidence>
<comment type="caution">
    <text evidence="5">The sequence shown here is derived from an EMBL/GenBank/DDBJ whole genome shotgun (WGS) entry which is preliminary data.</text>
</comment>
<comment type="similarity">
    <text evidence="1">Belongs to the GST superfamily.</text>
</comment>
<dbReference type="InterPro" id="IPR040079">
    <property type="entry name" value="Glutathione_S-Trfase"/>
</dbReference>
<organism evidence="5 6">
    <name type="scientific">Advenella incenata</name>
    <dbReference type="NCBI Taxonomy" id="267800"/>
    <lineage>
        <taxon>Bacteria</taxon>
        <taxon>Pseudomonadati</taxon>
        <taxon>Pseudomonadota</taxon>
        <taxon>Betaproteobacteria</taxon>
        <taxon>Burkholderiales</taxon>
        <taxon>Alcaligenaceae</taxon>
    </lineage>
</organism>
<dbReference type="AlphaFoldDB" id="A0A4Q7VQX9"/>
<dbReference type="PANTHER" id="PTHR44051:SF19">
    <property type="entry name" value="DISULFIDE-BOND OXIDOREDUCTASE YFCG"/>
    <property type="match status" value="1"/>
</dbReference>
<feature type="domain" description="GST C-terminal" evidence="4">
    <location>
        <begin position="120"/>
        <end position="246"/>
    </location>
</feature>